<keyword evidence="4" id="KW-0479">Metal-binding</keyword>
<protein>
    <recommendedName>
        <fullName evidence="3 8">Carbonic anhydrase</fullName>
        <ecNumber evidence="3 8">4.2.1.1</ecNumber>
    </recommendedName>
    <alternativeName>
        <fullName evidence="8">Carbonate dehydratase</fullName>
    </alternativeName>
</protein>
<keyword evidence="6 8" id="KW-0456">Lyase</keyword>
<evidence type="ECO:0000256" key="2">
    <source>
        <dbReference type="ARBA" id="ARBA00006217"/>
    </source>
</evidence>
<gene>
    <name evidence="9" type="ORF">NWE73_09265</name>
</gene>
<keyword evidence="10" id="KW-1185">Reference proteome</keyword>
<accession>A0ABT6DI90</accession>
<keyword evidence="5 8" id="KW-0862">Zinc</keyword>
<evidence type="ECO:0000256" key="5">
    <source>
        <dbReference type="ARBA" id="ARBA00022833"/>
    </source>
</evidence>
<dbReference type="Pfam" id="PF00484">
    <property type="entry name" value="Pro_CA"/>
    <property type="match status" value="1"/>
</dbReference>
<evidence type="ECO:0000256" key="7">
    <source>
        <dbReference type="ARBA" id="ARBA00048348"/>
    </source>
</evidence>
<dbReference type="SUPFAM" id="SSF53056">
    <property type="entry name" value="beta-carbonic anhydrase, cab"/>
    <property type="match status" value="1"/>
</dbReference>
<dbReference type="PANTHER" id="PTHR11002:SF76">
    <property type="entry name" value="CARBONIC ANHYDRASE"/>
    <property type="match status" value="1"/>
</dbReference>
<name>A0ABT6DI90_9BACT</name>
<dbReference type="PROSITE" id="PS00705">
    <property type="entry name" value="PROK_CO2_ANHYDRASE_2"/>
    <property type="match status" value="1"/>
</dbReference>
<dbReference type="EMBL" id="JANRMI010000002">
    <property type="protein sequence ID" value="MDG0816552.1"/>
    <property type="molecule type" value="Genomic_DNA"/>
</dbReference>
<dbReference type="RefSeq" id="WP_277578030.1">
    <property type="nucleotide sequence ID" value="NZ_JANRMI010000002.1"/>
</dbReference>
<evidence type="ECO:0000256" key="4">
    <source>
        <dbReference type="ARBA" id="ARBA00022723"/>
    </source>
</evidence>
<organism evidence="9 10">
    <name type="scientific">Bdellovibrio svalbardensis</name>
    <dbReference type="NCBI Taxonomy" id="2972972"/>
    <lineage>
        <taxon>Bacteria</taxon>
        <taxon>Pseudomonadati</taxon>
        <taxon>Bdellovibrionota</taxon>
        <taxon>Bdellovibrionia</taxon>
        <taxon>Bdellovibrionales</taxon>
        <taxon>Pseudobdellovibrionaceae</taxon>
        <taxon>Bdellovibrio</taxon>
    </lineage>
</organism>
<comment type="cofactor">
    <cofactor evidence="1">
        <name>Zn(2+)</name>
        <dbReference type="ChEBI" id="CHEBI:29105"/>
    </cofactor>
</comment>
<comment type="caution">
    <text evidence="9">The sequence shown here is derived from an EMBL/GenBank/DDBJ whole genome shotgun (WGS) entry which is preliminary data.</text>
</comment>
<dbReference type="SMART" id="SM00947">
    <property type="entry name" value="Pro_CA"/>
    <property type="match status" value="1"/>
</dbReference>
<evidence type="ECO:0000256" key="8">
    <source>
        <dbReference type="RuleBase" id="RU003956"/>
    </source>
</evidence>
<sequence length="211" mass="23812">MSDEVKKLVDGFHKFRTKYFVKDTELYEHLNTEGQSPKTLVVGCSDSRVDPALLMQAKPGDIFVIRNVANLVPPYEKGGGFHGVSSAIEFAVNGLKVESIIVLGHEQCGGINALLTGDYNNHSDSFISSWMKIAIEAKYEVLREMPSAPLKDQLNSCAKKSVLISMENLMSFPFIQARMKDQTLKIYGWFFELDGGRMLEFDYEQRKFVEI</sequence>
<evidence type="ECO:0000256" key="6">
    <source>
        <dbReference type="ARBA" id="ARBA00023239"/>
    </source>
</evidence>
<comment type="similarity">
    <text evidence="2 8">Belongs to the beta-class carbonic anhydrase family.</text>
</comment>
<dbReference type="PROSITE" id="PS00704">
    <property type="entry name" value="PROK_CO2_ANHYDRASE_1"/>
    <property type="match status" value="1"/>
</dbReference>
<dbReference type="CDD" id="cd00884">
    <property type="entry name" value="beta_CA_cladeB"/>
    <property type="match status" value="1"/>
</dbReference>
<comment type="function">
    <text evidence="8">Reversible hydration of carbon dioxide.</text>
</comment>
<dbReference type="Gene3D" id="3.40.1050.10">
    <property type="entry name" value="Carbonic anhydrase"/>
    <property type="match status" value="1"/>
</dbReference>
<evidence type="ECO:0000256" key="3">
    <source>
        <dbReference type="ARBA" id="ARBA00012925"/>
    </source>
</evidence>
<proteinExistence type="inferred from homology"/>
<dbReference type="InterPro" id="IPR045066">
    <property type="entry name" value="Beta_CA_cladeB"/>
</dbReference>
<dbReference type="InterPro" id="IPR001765">
    <property type="entry name" value="Carbonic_anhydrase"/>
</dbReference>
<dbReference type="EC" id="4.2.1.1" evidence="3 8"/>
<dbReference type="PANTHER" id="PTHR11002">
    <property type="entry name" value="CARBONIC ANHYDRASE"/>
    <property type="match status" value="1"/>
</dbReference>
<dbReference type="InterPro" id="IPR015892">
    <property type="entry name" value="Carbonic_anhydrase_CS"/>
</dbReference>
<reference evidence="9" key="1">
    <citation type="submission" date="2022-08" db="EMBL/GenBank/DDBJ databases">
        <title>Novel Bdellovibrio Species Isolated from Svalbard: Designation Bdellovibrio svalbardensis.</title>
        <authorList>
            <person name="Mitchell R.J."/>
            <person name="Choi S.Y."/>
        </authorList>
    </citation>
    <scope>NUCLEOTIDE SEQUENCE</scope>
    <source>
        <strain evidence="9">PAP01</strain>
    </source>
</reference>
<evidence type="ECO:0000313" key="9">
    <source>
        <dbReference type="EMBL" id="MDG0816552.1"/>
    </source>
</evidence>
<evidence type="ECO:0000256" key="1">
    <source>
        <dbReference type="ARBA" id="ARBA00001947"/>
    </source>
</evidence>
<dbReference type="Proteomes" id="UP001152321">
    <property type="component" value="Unassembled WGS sequence"/>
</dbReference>
<evidence type="ECO:0000313" key="10">
    <source>
        <dbReference type="Proteomes" id="UP001152321"/>
    </source>
</evidence>
<comment type="catalytic activity">
    <reaction evidence="7 8">
        <text>hydrogencarbonate + H(+) = CO2 + H2O</text>
        <dbReference type="Rhea" id="RHEA:10748"/>
        <dbReference type="ChEBI" id="CHEBI:15377"/>
        <dbReference type="ChEBI" id="CHEBI:15378"/>
        <dbReference type="ChEBI" id="CHEBI:16526"/>
        <dbReference type="ChEBI" id="CHEBI:17544"/>
        <dbReference type="EC" id="4.2.1.1"/>
    </reaction>
</comment>
<dbReference type="InterPro" id="IPR036874">
    <property type="entry name" value="Carbonic_anhydrase_sf"/>
</dbReference>